<accession>A0AA44ZRC2</accession>
<dbReference type="InterPro" id="IPR036388">
    <property type="entry name" value="WH-like_DNA-bd_sf"/>
</dbReference>
<keyword evidence="2" id="KW-0238">DNA-binding</keyword>
<dbReference type="PANTHER" id="PTHR33154:SF33">
    <property type="entry name" value="TRANSCRIPTIONAL REPRESSOR SDPR"/>
    <property type="match status" value="1"/>
</dbReference>
<protein>
    <submittedName>
        <fullName evidence="5">ArsR family transcriptional regulator</fullName>
    </submittedName>
</protein>
<sequence>MVSAVVVSGSWHVYALTGIYLSWHVQRVRDSFDVLADPTRRAILDRLRTPQGCVVGELVTALELNQTAVSKHLRVLRHMGMVDVVVESQRRRYVLRADALAEIETWLAPHRAFWEERLDALGAHLDSLDSPHGEDPS</sequence>
<dbReference type="NCBIfam" id="NF033788">
    <property type="entry name" value="HTH_metalloreg"/>
    <property type="match status" value="1"/>
</dbReference>
<dbReference type="InterPro" id="IPR001845">
    <property type="entry name" value="HTH_ArsR_DNA-bd_dom"/>
</dbReference>
<dbReference type="GO" id="GO:0003677">
    <property type="term" value="F:DNA binding"/>
    <property type="evidence" value="ECO:0007669"/>
    <property type="project" value="UniProtKB-KW"/>
</dbReference>
<proteinExistence type="predicted"/>
<reference evidence="5 6" key="1">
    <citation type="submission" date="2017-11" db="EMBL/GenBank/DDBJ databases">
        <title>Sequencing the genomes of 1000 actinobacteria strains.</title>
        <authorList>
            <person name="Klenk H.-P."/>
        </authorList>
    </citation>
    <scope>NUCLEOTIDE SEQUENCE [LARGE SCALE GENOMIC DNA]</scope>
    <source>
        <strain evidence="5 6">DSM 44104</strain>
    </source>
</reference>
<dbReference type="Pfam" id="PF01022">
    <property type="entry name" value="HTH_5"/>
    <property type="match status" value="1"/>
</dbReference>
<evidence type="ECO:0000313" key="6">
    <source>
        <dbReference type="Proteomes" id="UP000232453"/>
    </source>
</evidence>
<comment type="caution">
    <text evidence="5">The sequence shown here is derived from an EMBL/GenBank/DDBJ whole genome shotgun (WGS) entry which is preliminary data.</text>
</comment>
<dbReference type="Gene3D" id="1.10.10.10">
    <property type="entry name" value="Winged helix-like DNA-binding domain superfamily/Winged helix DNA-binding domain"/>
    <property type="match status" value="1"/>
</dbReference>
<evidence type="ECO:0000256" key="1">
    <source>
        <dbReference type="ARBA" id="ARBA00023015"/>
    </source>
</evidence>
<evidence type="ECO:0000313" key="5">
    <source>
        <dbReference type="EMBL" id="PKB32812.1"/>
    </source>
</evidence>
<evidence type="ECO:0000256" key="3">
    <source>
        <dbReference type="ARBA" id="ARBA00023163"/>
    </source>
</evidence>
<dbReference type="SUPFAM" id="SSF46785">
    <property type="entry name" value="Winged helix' DNA-binding domain"/>
    <property type="match status" value="1"/>
</dbReference>
<dbReference type="EMBL" id="PHUJ01000003">
    <property type="protein sequence ID" value="PKB32812.1"/>
    <property type="molecule type" value="Genomic_DNA"/>
</dbReference>
<evidence type="ECO:0000256" key="2">
    <source>
        <dbReference type="ARBA" id="ARBA00023125"/>
    </source>
</evidence>
<dbReference type="GO" id="GO:0003700">
    <property type="term" value="F:DNA-binding transcription factor activity"/>
    <property type="evidence" value="ECO:0007669"/>
    <property type="project" value="InterPro"/>
</dbReference>
<dbReference type="SMART" id="SM00418">
    <property type="entry name" value="HTH_ARSR"/>
    <property type="match status" value="1"/>
</dbReference>
<name>A0AA44ZRC2_PSEA5</name>
<dbReference type="PANTHER" id="PTHR33154">
    <property type="entry name" value="TRANSCRIPTIONAL REGULATOR, ARSR FAMILY"/>
    <property type="match status" value="1"/>
</dbReference>
<dbReference type="PROSITE" id="PS50987">
    <property type="entry name" value="HTH_ARSR_2"/>
    <property type="match status" value="1"/>
</dbReference>
<organism evidence="5 6">
    <name type="scientific">Pseudonocardia alni</name>
    <name type="common">Amycolata alni</name>
    <dbReference type="NCBI Taxonomy" id="33907"/>
    <lineage>
        <taxon>Bacteria</taxon>
        <taxon>Bacillati</taxon>
        <taxon>Actinomycetota</taxon>
        <taxon>Actinomycetes</taxon>
        <taxon>Pseudonocardiales</taxon>
        <taxon>Pseudonocardiaceae</taxon>
        <taxon>Pseudonocardia</taxon>
    </lineage>
</organism>
<gene>
    <name evidence="5" type="ORF">ATL51_4552</name>
</gene>
<evidence type="ECO:0000259" key="4">
    <source>
        <dbReference type="PROSITE" id="PS50987"/>
    </source>
</evidence>
<dbReference type="InterPro" id="IPR036390">
    <property type="entry name" value="WH_DNA-bd_sf"/>
</dbReference>
<dbReference type="InterPro" id="IPR011991">
    <property type="entry name" value="ArsR-like_HTH"/>
</dbReference>
<dbReference type="AlphaFoldDB" id="A0AA44ZRC2"/>
<keyword evidence="1" id="KW-0805">Transcription regulation</keyword>
<dbReference type="Proteomes" id="UP000232453">
    <property type="component" value="Unassembled WGS sequence"/>
</dbReference>
<dbReference type="CDD" id="cd00090">
    <property type="entry name" value="HTH_ARSR"/>
    <property type="match status" value="1"/>
</dbReference>
<feature type="domain" description="HTH arsR-type" evidence="4">
    <location>
        <begin position="20"/>
        <end position="115"/>
    </location>
</feature>
<keyword evidence="3" id="KW-0804">Transcription</keyword>
<dbReference type="PRINTS" id="PR00778">
    <property type="entry name" value="HTHARSR"/>
</dbReference>
<dbReference type="InterPro" id="IPR051081">
    <property type="entry name" value="HTH_MetalResp_TranReg"/>
</dbReference>